<keyword evidence="2 9" id="KW-0378">Hydrolase</keyword>
<dbReference type="Pfam" id="PF02837">
    <property type="entry name" value="Glyco_hydro_2_N"/>
    <property type="match status" value="1"/>
</dbReference>
<dbReference type="AlphaFoldDB" id="A0A4R5KIE5"/>
<feature type="domain" description="Glycoside hydrolase family 2 immunoglobulin-like beta-sandwich" evidence="4">
    <location>
        <begin position="210"/>
        <end position="313"/>
    </location>
</feature>
<evidence type="ECO:0000256" key="1">
    <source>
        <dbReference type="ARBA" id="ARBA00007401"/>
    </source>
</evidence>
<comment type="caution">
    <text evidence="9">The sequence shown here is derived from an EMBL/GenBank/DDBJ whole genome shotgun (WGS) entry which is preliminary data.</text>
</comment>
<dbReference type="InterPro" id="IPR006103">
    <property type="entry name" value="Glyco_hydro_2_cat"/>
</dbReference>
<evidence type="ECO:0000259" key="7">
    <source>
        <dbReference type="Pfam" id="PF16355"/>
    </source>
</evidence>
<dbReference type="Pfam" id="PF02836">
    <property type="entry name" value="Glyco_hydro_2_C"/>
    <property type="match status" value="1"/>
</dbReference>
<dbReference type="Proteomes" id="UP000295636">
    <property type="component" value="Unassembled WGS sequence"/>
</dbReference>
<feature type="domain" description="Glycoside hydrolase family 2 catalytic" evidence="5">
    <location>
        <begin position="321"/>
        <end position="458"/>
    </location>
</feature>
<dbReference type="InterPro" id="IPR017853">
    <property type="entry name" value="GH"/>
</dbReference>
<comment type="similarity">
    <text evidence="1">Belongs to the glycosyl hydrolase 2 family.</text>
</comment>
<accession>A0A4R5KIE5</accession>
<dbReference type="InterPro" id="IPR036156">
    <property type="entry name" value="Beta-gal/glucu_dom_sf"/>
</dbReference>
<dbReference type="GO" id="GO:0004553">
    <property type="term" value="F:hydrolase activity, hydrolyzing O-glycosyl compounds"/>
    <property type="evidence" value="ECO:0007669"/>
    <property type="project" value="InterPro"/>
</dbReference>
<dbReference type="InterPro" id="IPR040605">
    <property type="entry name" value="Glyco_hydro2_dom5"/>
</dbReference>
<organism evidence="9 10">
    <name type="scientific">Paenibacillus piri</name>
    <dbReference type="NCBI Taxonomy" id="2547395"/>
    <lineage>
        <taxon>Bacteria</taxon>
        <taxon>Bacillati</taxon>
        <taxon>Bacillota</taxon>
        <taxon>Bacilli</taxon>
        <taxon>Bacillales</taxon>
        <taxon>Paenibacillaceae</taxon>
        <taxon>Paenibacillus</taxon>
    </lineage>
</organism>
<feature type="domain" description="Glycosyl hydrolases family 2 sugar binding" evidence="6">
    <location>
        <begin position="23"/>
        <end position="189"/>
    </location>
</feature>
<dbReference type="PRINTS" id="PR00132">
    <property type="entry name" value="GLHYDRLASE2"/>
</dbReference>
<dbReference type="GO" id="GO:0005975">
    <property type="term" value="P:carbohydrate metabolic process"/>
    <property type="evidence" value="ECO:0007669"/>
    <property type="project" value="InterPro"/>
</dbReference>
<gene>
    <name evidence="9" type="ORF">E1757_24325</name>
</gene>
<dbReference type="InterPro" id="IPR032311">
    <property type="entry name" value="DUF4982"/>
</dbReference>
<dbReference type="OrthoDB" id="9762066at2"/>
<dbReference type="Pfam" id="PF16355">
    <property type="entry name" value="DUF4982"/>
    <property type="match status" value="1"/>
</dbReference>
<sequence length="931" mass="105966">MIEHIRGAGIAMREKHANRIQKTINRDWKFNYYPSEEEDLSPIAADFDDRAWPAIAVPHTWSTYETTGELHPFIRNPSEKDGSFWWYGWGWYRKKFTLDARYRSKKIFIEFDGVQKYSKVWLNGQFAGEHKGGFTSFYCDVTDAVQFDRENILAVEVSNRRNDLFGGIPPMTAGNWNMYGGIYRDVRIVIKDKLHIPFQGSALHEGGTFITTPDLSAAGGNVRVRTFVKNEYETEVDCRLNTRIWGPDGTLVTGMMSERRLAAGELAEFDQTSGRIDRPQLWSPETPALYKVTSDLELGGRSTDQFASTFGFRWFEWNYSENQLYLNGKRTPIHGSNRHQEYPWLGDALPKWMHGRDLRDIRFNLGFNFMRTCHYNQDPYVYDLCDQYGILICEEVPNIKNIAFGADIQEQHVREMIRRDRNHPSIIMWSMGNETNHAADPRWAYAEDDTRILHCRHCAGMGEDLPHTHRQMLMEHMLRCTVRGWYNADVKPLEPANHQHTGHEEWQHDQSLTRNGERLLAINGGKWLYADHGCDREYLNSPLNHINPKGWVDGYRMPKYLYYLWQANWSRKTMAFIHPYDWTSRYLGQRRNITVNSNCDEVALYVNGRAIGSLHPAESNDFTVVFTDVPVEEGTVAAIGTRNGESVRNEVVMAGAPAKLAVSASHMRIPADRSGIVLMTVDIVDEHGVHVYGATNDLHFKLDGPAKLVGPDCYISDTHKCNEMEGTMYIDAPVSVPVRSTETAGTIRFIVSSPGLQSATIEIEAVAPAQDTVEGIAEPPVTGGLLTIKASSESAGAESSQQADHLEDSVEDIDFRGADEASYAEKMSKWIWQRNLHINVGTPAFAALVDAMVVQLKKDRGLTVADDYNFIIGHFNDCCRILAFIHARKWNGQLKQKLAHDYIDAIITRGVAMDVLHEINRLSDENLNLNR</sequence>
<dbReference type="Pfam" id="PF00703">
    <property type="entry name" value="Glyco_hydro_2"/>
    <property type="match status" value="1"/>
</dbReference>
<dbReference type="PANTHER" id="PTHR42732:SF1">
    <property type="entry name" value="BETA-MANNOSIDASE"/>
    <property type="match status" value="1"/>
</dbReference>
<dbReference type="Gene3D" id="3.20.20.80">
    <property type="entry name" value="Glycosidases"/>
    <property type="match status" value="1"/>
</dbReference>
<dbReference type="SUPFAM" id="SSF51445">
    <property type="entry name" value="(Trans)glycosidases"/>
    <property type="match status" value="1"/>
</dbReference>
<dbReference type="InterPro" id="IPR023232">
    <property type="entry name" value="Glyco_hydro_2_AS"/>
</dbReference>
<dbReference type="InterPro" id="IPR008979">
    <property type="entry name" value="Galactose-bd-like_sf"/>
</dbReference>
<evidence type="ECO:0000259" key="6">
    <source>
        <dbReference type="Pfam" id="PF02837"/>
    </source>
</evidence>
<reference evidence="9 10" key="1">
    <citation type="submission" date="2019-03" db="EMBL/GenBank/DDBJ databases">
        <title>This is whole genome sequence of Paenibacillus sp MS74 strain.</title>
        <authorList>
            <person name="Trinh H.N."/>
        </authorList>
    </citation>
    <scope>NUCLEOTIDE SEQUENCE [LARGE SCALE GENOMIC DNA]</scope>
    <source>
        <strain evidence="9 10">MS74</strain>
    </source>
</reference>
<evidence type="ECO:0000259" key="8">
    <source>
        <dbReference type="Pfam" id="PF18565"/>
    </source>
</evidence>
<dbReference type="InterPro" id="IPR006101">
    <property type="entry name" value="Glyco_hydro_2"/>
</dbReference>
<dbReference type="InterPro" id="IPR006102">
    <property type="entry name" value="Ig-like_GH2"/>
</dbReference>
<evidence type="ECO:0000256" key="2">
    <source>
        <dbReference type="ARBA" id="ARBA00022801"/>
    </source>
</evidence>
<dbReference type="SUPFAM" id="SSF49785">
    <property type="entry name" value="Galactose-binding domain-like"/>
    <property type="match status" value="1"/>
</dbReference>
<name>A0A4R5KIE5_9BACL</name>
<evidence type="ECO:0000259" key="4">
    <source>
        <dbReference type="Pfam" id="PF00703"/>
    </source>
</evidence>
<dbReference type="EMBL" id="SMRT01000014">
    <property type="protein sequence ID" value="TDF94030.1"/>
    <property type="molecule type" value="Genomic_DNA"/>
</dbReference>
<dbReference type="InterPro" id="IPR051913">
    <property type="entry name" value="GH2_Domain-Containing"/>
</dbReference>
<protein>
    <submittedName>
        <fullName evidence="9">Glycoside hydrolase family 2 protein</fullName>
    </submittedName>
</protein>
<dbReference type="SUPFAM" id="SSF49303">
    <property type="entry name" value="beta-Galactosidase/glucuronidase domain"/>
    <property type="match status" value="1"/>
</dbReference>
<evidence type="ECO:0000313" key="9">
    <source>
        <dbReference type="EMBL" id="TDF94030.1"/>
    </source>
</evidence>
<dbReference type="PROSITE" id="PS00608">
    <property type="entry name" value="GLYCOSYL_HYDROL_F2_2"/>
    <property type="match status" value="1"/>
</dbReference>
<evidence type="ECO:0000313" key="10">
    <source>
        <dbReference type="Proteomes" id="UP000295636"/>
    </source>
</evidence>
<feature type="domain" description="Glycoside hydrolase family 2" evidence="8">
    <location>
        <begin position="660"/>
        <end position="762"/>
    </location>
</feature>
<proteinExistence type="inferred from homology"/>
<evidence type="ECO:0000256" key="3">
    <source>
        <dbReference type="ARBA" id="ARBA00023295"/>
    </source>
</evidence>
<dbReference type="PANTHER" id="PTHR42732">
    <property type="entry name" value="BETA-GALACTOSIDASE"/>
    <property type="match status" value="1"/>
</dbReference>
<dbReference type="InterPro" id="IPR013783">
    <property type="entry name" value="Ig-like_fold"/>
</dbReference>
<evidence type="ECO:0000259" key="5">
    <source>
        <dbReference type="Pfam" id="PF02836"/>
    </source>
</evidence>
<keyword evidence="3" id="KW-0326">Glycosidase</keyword>
<dbReference type="Gene3D" id="2.60.120.260">
    <property type="entry name" value="Galactose-binding domain-like"/>
    <property type="match status" value="1"/>
</dbReference>
<dbReference type="Pfam" id="PF18565">
    <property type="entry name" value="Glyco_hydro2_C5"/>
    <property type="match status" value="1"/>
</dbReference>
<feature type="domain" description="DUF4982" evidence="7">
    <location>
        <begin position="588"/>
        <end position="647"/>
    </location>
</feature>
<keyword evidence="10" id="KW-1185">Reference proteome</keyword>
<dbReference type="Gene3D" id="2.60.40.10">
    <property type="entry name" value="Immunoglobulins"/>
    <property type="match status" value="3"/>
</dbReference>
<dbReference type="InterPro" id="IPR006104">
    <property type="entry name" value="Glyco_hydro_2_N"/>
</dbReference>